<proteinExistence type="predicted"/>
<feature type="region of interest" description="Disordered" evidence="1">
    <location>
        <begin position="1"/>
        <end position="47"/>
    </location>
</feature>
<dbReference type="Pfam" id="PF10604">
    <property type="entry name" value="Polyketide_cyc2"/>
    <property type="match status" value="1"/>
</dbReference>
<evidence type="ECO:0000256" key="1">
    <source>
        <dbReference type="SAM" id="MobiDB-lite"/>
    </source>
</evidence>
<dbReference type="CDD" id="cd07821">
    <property type="entry name" value="PYR_PYL_RCAR_like"/>
    <property type="match status" value="1"/>
</dbReference>
<dbReference type="PANTHER" id="PTHR39332">
    <property type="entry name" value="BLL4707 PROTEIN"/>
    <property type="match status" value="1"/>
</dbReference>
<protein>
    <submittedName>
        <fullName evidence="2">SRPBCC family protein</fullName>
    </submittedName>
</protein>
<dbReference type="Gene3D" id="3.30.530.20">
    <property type="match status" value="1"/>
</dbReference>
<dbReference type="InterPro" id="IPR019587">
    <property type="entry name" value="Polyketide_cyclase/dehydratase"/>
</dbReference>
<dbReference type="Proteomes" id="UP000318052">
    <property type="component" value="Unassembled WGS sequence"/>
</dbReference>
<dbReference type="SUPFAM" id="SSF55961">
    <property type="entry name" value="Bet v1-like"/>
    <property type="match status" value="1"/>
</dbReference>
<dbReference type="InterPro" id="IPR023393">
    <property type="entry name" value="START-like_dom_sf"/>
</dbReference>
<sequence>MPNDPQRQNPQPGRDLQQAQPVLPGQRREPQAPQHPQPQRYAEARAHRVMDRAADAVWREVRDFPALAAWHPGIASSTAHPGNPRVRDLVTTDGIRLTEALHAVDDTLMTLEYGFVTHPFPLTDYRARMEVRPEGDSRCSVTWTATFRPAEGGGAALAAQFEAGVFVVGLEALAARGRG</sequence>
<keyword evidence="3" id="KW-1185">Reference proteome</keyword>
<dbReference type="RefSeq" id="WP_146579708.1">
    <property type="nucleotide sequence ID" value="NZ_VOGX01000001.1"/>
</dbReference>
<accession>A0ABY3HA59</accession>
<reference evidence="3" key="1">
    <citation type="journal article" date="2019" name="Microbiol. Resour. Announc.">
        <title>Draft Genomic Sequences of Streptomyces misionensis and Streptomyces albidoflavus, bacteria applied for phytopathogen biocontrol.</title>
        <authorList>
            <person name="Pylro V."/>
            <person name="Dias A."/>
            <person name="Andreote F."/>
            <person name="Varani A."/>
            <person name="Andreote C."/>
            <person name="Bernardo E."/>
            <person name="Martins T."/>
        </authorList>
    </citation>
    <scope>NUCLEOTIDE SEQUENCE [LARGE SCALE GENOMIC DNA]</scope>
    <source>
        <strain evidence="3">77</strain>
    </source>
</reference>
<name>A0ABY3HA59_9ACTN</name>
<dbReference type="EMBL" id="VOGX01000001">
    <property type="protein sequence ID" value="TWV29112.1"/>
    <property type="molecule type" value="Genomic_DNA"/>
</dbReference>
<organism evidence="2 3">
    <name type="scientific">Streptomyces albidoflavus</name>
    <dbReference type="NCBI Taxonomy" id="1886"/>
    <lineage>
        <taxon>Bacteria</taxon>
        <taxon>Bacillati</taxon>
        <taxon>Actinomycetota</taxon>
        <taxon>Actinomycetes</taxon>
        <taxon>Kitasatosporales</taxon>
        <taxon>Streptomycetaceae</taxon>
        <taxon>Streptomyces</taxon>
        <taxon>Streptomyces albidoflavus group</taxon>
    </lineage>
</organism>
<feature type="compositionally biased region" description="Polar residues" evidence="1">
    <location>
        <begin position="1"/>
        <end position="11"/>
    </location>
</feature>
<evidence type="ECO:0000313" key="3">
    <source>
        <dbReference type="Proteomes" id="UP000318052"/>
    </source>
</evidence>
<gene>
    <name evidence="2" type="ORF">FRZ02_01955</name>
</gene>
<dbReference type="PANTHER" id="PTHR39332:SF7">
    <property type="entry name" value="SRPBCC FAMILY PROTEIN"/>
    <property type="match status" value="1"/>
</dbReference>
<evidence type="ECO:0000313" key="2">
    <source>
        <dbReference type="EMBL" id="TWV29112.1"/>
    </source>
</evidence>
<comment type="caution">
    <text evidence="2">The sequence shown here is derived from an EMBL/GenBank/DDBJ whole genome shotgun (WGS) entry which is preliminary data.</text>
</comment>